<feature type="non-terminal residue" evidence="2">
    <location>
        <position position="344"/>
    </location>
</feature>
<organism evidence="2">
    <name type="scientific">marine metagenome</name>
    <dbReference type="NCBI Taxonomy" id="408172"/>
    <lineage>
        <taxon>unclassified sequences</taxon>
        <taxon>metagenomes</taxon>
        <taxon>ecological metagenomes</taxon>
    </lineage>
</organism>
<name>A0A381NL17_9ZZZZ</name>
<keyword evidence="1" id="KW-0472">Membrane</keyword>
<keyword evidence="1" id="KW-1133">Transmembrane helix</keyword>
<sequence>MKAQKIFQIFIFFIAGVLIFPSFLFANSFNQLIEQKQILKNQFGIATLECFPFTKEIGFTEHQIPLIEKCLQGVTALKEALAQVGHTDYKEVGISNRFLKTAGFHTILIDWKASSSELVRFLSHRLNTEEQLEFLNKVRLLKKKIAGKGIVKEFYCSKEISNTDCLAGYKNLVAVRIPPTTKRTGWHEIMITHSSSSSDKPNKLILGFNELPAEMENRILKDPYETWKPKKKMYEAIQEKYGKAFKEKLQLENLICAAEITLRECKQGAVNLLKASQSTEFRMRYWGKVTLNRHNTFIEDDFNAQIRFDLPAEEIIEHFSRKAIKTQAAENTTLAVKLEKQTKN</sequence>
<accession>A0A381NL17</accession>
<proteinExistence type="predicted"/>
<evidence type="ECO:0000256" key="1">
    <source>
        <dbReference type="SAM" id="Phobius"/>
    </source>
</evidence>
<reference evidence="2" key="1">
    <citation type="submission" date="2018-05" db="EMBL/GenBank/DDBJ databases">
        <authorList>
            <person name="Lanie J.A."/>
            <person name="Ng W.-L."/>
            <person name="Kazmierczak K.M."/>
            <person name="Andrzejewski T.M."/>
            <person name="Davidsen T.M."/>
            <person name="Wayne K.J."/>
            <person name="Tettelin H."/>
            <person name="Glass J.I."/>
            <person name="Rusch D."/>
            <person name="Podicherti R."/>
            <person name="Tsui H.-C.T."/>
            <person name="Winkler M.E."/>
        </authorList>
    </citation>
    <scope>NUCLEOTIDE SEQUENCE</scope>
</reference>
<dbReference type="AlphaFoldDB" id="A0A381NL17"/>
<feature type="transmembrane region" description="Helical" evidence="1">
    <location>
        <begin position="6"/>
        <end position="26"/>
    </location>
</feature>
<keyword evidence="1" id="KW-0812">Transmembrane</keyword>
<protein>
    <submittedName>
        <fullName evidence="2">Uncharacterized protein</fullName>
    </submittedName>
</protein>
<evidence type="ECO:0000313" key="2">
    <source>
        <dbReference type="EMBL" id="SUZ55217.1"/>
    </source>
</evidence>
<gene>
    <name evidence="2" type="ORF">METZ01_LOCUS8071</name>
</gene>
<dbReference type="EMBL" id="UINC01000434">
    <property type="protein sequence ID" value="SUZ55217.1"/>
    <property type="molecule type" value="Genomic_DNA"/>
</dbReference>